<name>K7WT04_AGRTU</name>
<accession>K7WT04</accession>
<evidence type="ECO:0000313" key="1">
    <source>
        <dbReference type="EMBL" id="AFX65597.1"/>
    </source>
</evidence>
<sequence length="45" mass="5243">MIFARRSAGRKSSSWAISLSFKRALAFLNAMAVYYARNRIDERFL</sequence>
<dbReference type="AlphaFoldDB" id="K7WT04"/>
<geneLocation type="plasmid" evidence="1">
    <name>pAoF64/95</name>
</geneLocation>
<protein>
    <submittedName>
        <fullName evidence="1">Uncharacterized protein</fullName>
    </submittedName>
</protein>
<dbReference type="EMBL" id="JX683454">
    <property type="protein sequence ID" value="AFX65597.1"/>
    <property type="molecule type" value="Genomic_DNA"/>
</dbReference>
<proteinExistence type="predicted"/>
<reference evidence="1" key="1">
    <citation type="journal article" date="2014" name="J. Bacteriol.">
        <title>Quorum-dependent mannopine-inducible conjugative transfer of an Agrobacterium opine-catabolic plasmid.</title>
        <authorList>
            <person name="Wetzel M.E."/>
            <person name="Kim K.S."/>
            <person name="Miller M."/>
            <person name="Olsen G.J."/>
            <person name="Farrand S.K."/>
        </authorList>
    </citation>
    <scope>NUCLEOTIDE SEQUENCE</scope>
    <source>
        <strain evidence="1">F64/95</strain>
        <plasmid evidence="1">pAoF64/95</plasmid>
    </source>
</reference>
<organism evidence="1">
    <name type="scientific">Agrobacterium tumefaciens</name>
    <dbReference type="NCBI Taxonomy" id="358"/>
    <lineage>
        <taxon>Bacteria</taxon>
        <taxon>Pseudomonadati</taxon>
        <taxon>Pseudomonadota</taxon>
        <taxon>Alphaproteobacteria</taxon>
        <taxon>Hyphomicrobiales</taxon>
        <taxon>Rhizobiaceae</taxon>
        <taxon>Rhizobium/Agrobacterium group</taxon>
        <taxon>Agrobacterium</taxon>
        <taxon>Agrobacterium tumefaciens complex</taxon>
    </lineage>
</organism>
<keyword evidence="1" id="KW-0614">Plasmid</keyword>